<reference evidence="3" key="1">
    <citation type="submission" date="2013-01" db="EMBL/GenBank/DDBJ databases">
        <title>Draft Genome Sequence of a Mulberry Tree, Morus notabilis C.K. Schneid.</title>
        <authorList>
            <person name="He N."/>
            <person name="Zhao S."/>
        </authorList>
    </citation>
    <scope>NUCLEOTIDE SEQUENCE</scope>
</reference>
<feature type="compositionally biased region" description="Basic and acidic residues" evidence="1">
    <location>
        <begin position="77"/>
        <end position="86"/>
    </location>
</feature>
<evidence type="ECO:0000313" key="2">
    <source>
        <dbReference type="EMBL" id="EXC35285.1"/>
    </source>
</evidence>
<feature type="region of interest" description="Disordered" evidence="1">
    <location>
        <begin position="60"/>
        <end position="87"/>
    </location>
</feature>
<organism evidence="2 3">
    <name type="scientific">Morus notabilis</name>
    <dbReference type="NCBI Taxonomy" id="981085"/>
    <lineage>
        <taxon>Eukaryota</taxon>
        <taxon>Viridiplantae</taxon>
        <taxon>Streptophyta</taxon>
        <taxon>Embryophyta</taxon>
        <taxon>Tracheophyta</taxon>
        <taxon>Spermatophyta</taxon>
        <taxon>Magnoliopsida</taxon>
        <taxon>eudicotyledons</taxon>
        <taxon>Gunneridae</taxon>
        <taxon>Pentapetalae</taxon>
        <taxon>rosids</taxon>
        <taxon>fabids</taxon>
        <taxon>Rosales</taxon>
        <taxon>Moraceae</taxon>
        <taxon>Moreae</taxon>
        <taxon>Morus</taxon>
    </lineage>
</organism>
<evidence type="ECO:0000313" key="3">
    <source>
        <dbReference type="Proteomes" id="UP000030645"/>
    </source>
</evidence>
<gene>
    <name evidence="2" type="ORF">L484_026607</name>
</gene>
<dbReference type="Proteomes" id="UP000030645">
    <property type="component" value="Unassembled WGS sequence"/>
</dbReference>
<feature type="region of interest" description="Disordered" evidence="1">
    <location>
        <begin position="100"/>
        <end position="166"/>
    </location>
</feature>
<proteinExistence type="predicted"/>
<protein>
    <submittedName>
        <fullName evidence="2">Uncharacterized protein</fullName>
    </submittedName>
</protein>
<sequence length="166" mass="18535">MSFDLRFVTTTSHTTSFNLRFVTSLSESAKPEKREIVSKEMAATDSLSLCSSRSRIAKLGDGSAVTPISGNSQTTVEPRDSDDLRRRRDLYRGCLSFAEQKEKNRRRMRERETDLRSTSELRRHGGGSPSFNKDGGESPSVDGDGDSRGSRSALLLPQCSEQKRQR</sequence>
<dbReference type="AlphaFoldDB" id="W9T0L9"/>
<accession>W9T0L9</accession>
<keyword evidence="3" id="KW-1185">Reference proteome</keyword>
<feature type="compositionally biased region" description="Basic and acidic residues" evidence="1">
    <location>
        <begin position="109"/>
        <end position="123"/>
    </location>
</feature>
<evidence type="ECO:0000256" key="1">
    <source>
        <dbReference type="SAM" id="MobiDB-lite"/>
    </source>
</evidence>
<name>W9T0L9_9ROSA</name>
<dbReference type="EMBL" id="KE346358">
    <property type="protein sequence ID" value="EXC35285.1"/>
    <property type="molecule type" value="Genomic_DNA"/>
</dbReference>
<feature type="compositionally biased region" description="Polar residues" evidence="1">
    <location>
        <begin position="66"/>
        <end position="76"/>
    </location>
</feature>